<accession>A0A060H7B0</accession>
<protein>
    <recommendedName>
        <fullName evidence="3">Phage-related protein</fullName>
    </recommendedName>
</protein>
<dbReference type="PATRIC" id="fig|155920.8.peg.2138"/>
<dbReference type="AlphaFoldDB" id="A0A060H7B0"/>
<dbReference type="InterPro" id="IPR021096">
    <property type="entry name" value="Vibrio_phage_VSK_Orf152"/>
</dbReference>
<dbReference type="HOGENOM" id="CLU_147442_1_0_6"/>
<organism evidence="1 2">
    <name type="scientific">Xylella fastidiosa subsp. sandyi Ann-1</name>
    <dbReference type="NCBI Taxonomy" id="155920"/>
    <lineage>
        <taxon>Bacteria</taxon>
        <taxon>Pseudomonadati</taxon>
        <taxon>Pseudomonadota</taxon>
        <taxon>Gammaproteobacteria</taxon>
        <taxon>Lysobacterales</taxon>
        <taxon>Lysobacteraceae</taxon>
        <taxon>Xylella</taxon>
    </lineage>
</organism>
<dbReference type="Proteomes" id="UP000027215">
    <property type="component" value="Chromosome"/>
</dbReference>
<gene>
    <name evidence="1" type="ORF">D934_09190</name>
</gene>
<evidence type="ECO:0000313" key="1">
    <source>
        <dbReference type="EMBL" id="AIC11428.1"/>
    </source>
</evidence>
<dbReference type="Pfam" id="PF12472">
    <property type="entry name" value="DUF3693"/>
    <property type="match status" value="1"/>
</dbReference>
<evidence type="ECO:0008006" key="3">
    <source>
        <dbReference type="Google" id="ProtNLM"/>
    </source>
</evidence>
<proteinExistence type="predicted"/>
<dbReference type="KEGG" id="xfs:D934_09190"/>
<evidence type="ECO:0000313" key="2">
    <source>
        <dbReference type="Proteomes" id="UP000027215"/>
    </source>
</evidence>
<name>A0A060H7B0_XYLFS</name>
<dbReference type="EMBL" id="CP006696">
    <property type="protein sequence ID" value="AIC11428.1"/>
    <property type="molecule type" value="Genomic_DNA"/>
</dbReference>
<reference evidence="1 2" key="1">
    <citation type="submission" date="2013-08" db="EMBL/GenBank/DDBJ databases">
        <authorList>
            <person name="Stouthamer R."/>
            <person name="Nunney L."/>
        </authorList>
    </citation>
    <scope>NUCLEOTIDE SEQUENCE [LARGE SCALE GENOMIC DNA]</scope>
    <source>
        <strain evidence="2">ann-1</strain>
    </source>
</reference>
<sequence length="127" mass="14377">MHVRELIELATKQLERKNVLALAERLEVANGIMYEWRNGTKPIPDERIRQLAKIAKEDAGKWLLLIRSEQDKGELGKEWEKLYKRLTATAATLLIGAGMTCPTPSQAQSISKNFSNKESDVIGIMRN</sequence>